<evidence type="ECO:0000313" key="2">
    <source>
        <dbReference type="EMBL" id="ERN18119.1"/>
    </source>
</evidence>
<accession>U5D6P7</accession>
<name>U5D6P7_AMBTC</name>
<organism evidence="2 3">
    <name type="scientific">Amborella trichopoda</name>
    <dbReference type="NCBI Taxonomy" id="13333"/>
    <lineage>
        <taxon>Eukaryota</taxon>
        <taxon>Viridiplantae</taxon>
        <taxon>Streptophyta</taxon>
        <taxon>Embryophyta</taxon>
        <taxon>Tracheophyta</taxon>
        <taxon>Spermatophyta</taxon>
        <taxon>Magnoliopsida</taxon>
        <taxon>Amborellales</taxon>
        <taxon>Amborellaceae</taxon>
        <taxon>Amborella</taxon>
    </lineage>
</organism>
<feature type="chain" id="PRO_5004658921" evidence="1">
    <location>
        <begin position="22"/>
        <end position="67"/>
    </location>
</feature>
<reference evidence="3" key="1">
    <citation type="journal article" date="2013" name="Science">
        <title>The Amborella genome and the evolution of flowering plants.</title>
        <authorList>
            <consortium name="Amborella Genome Project"/>
        </authorList>
    </citation>
    <scope>NUCLEOTIDE SEQUENCE [LARGE SCALE GENOMIC DNA]</scope>
</reference>
<dbReference type="Gramene" id="ERN18119">
    <property type="protein sequence ID" value="ERN18119"/>
    <property type="gene ID" value="AMTR_s00054p00028860"/>
</dbReference>
<evidence type="ECO:0000256" key="1">
    <source>
        <dbReference type="SAM" id="SignalP"/>
    </source>
</evidence>
<keyword evidence="3" id="KW-1185">Reference proteome</keyword>
<dbReference type="Proteomes" id="UP000017836">
    <property type="component" value="Unassembled WGS sequence"/>
</dbReference>
<dbReference type="AlphaFoldDB" id="U5D6P7"/>
<sequence>MELKPGLKFSFFMSFFLIVLAKPVFSQEGGYSSNINPEIYEIDYRGPETHSHVPPSYPFNNPSNVKT</sequence>
<keyword evidence="1" id="KW-0732">Signal</keyword>
<gene>
    <name evidence="2" type="ORF">AMTR_s00054p00028860</name>
</gene>
<proteinExistence type="predicted"/>
<protein>
    <submittedName>
        <fullName evidence="2">Uncharacterized protein</fullName>
    </submittedName>
</protein>
<dbReference type="HOGENOM" id="CLU_2815814_0_0_1"/>
<feature type="signal peptide" evidence="1">
    <location>
        <begin position="1"/>
        <end position="21"/>
    </location>
</feature>
<dbReference type="EMBL" id="KI392271">
    <property type="protein sequence ID" value="ERN18119.1"/>
    <property type="molecule type" value="Genomic_DNA"/>
</dbReference>
<evidence type="ECO:0000313" key="3">
    <source>
        <dbReference type="Proteomes" id="UP000017836"/>
    </source>
</evidence>